<proteinExistence type="predicted"/>
<dbReference type="Gene3D" id="3.40.630.30">
    <property type="match status" value="1"/>
</dbReference>
<dbReference type="InterPro" id="IPR000182">
    <property type="entry name" value="GNAT_dom"/>
</dbReference>
<dbReference type="InterPro" id="IPR051531">
    <property type="entry name" value="N-acetyltransferase"/>
</dbReference>
<keyword evidence="3" id="KW-1185">Reference proteome</keyword>
<dbReference type="PANTHER" id="PTHR43792">
    <property type="entry name" value="GNAT FAMILY, PUTATIVE (AFU_ORTHOLOGUE AFUA_3G00765)-RELATED-RELATED"/>
    <property type="match status" value="1"/>
</dbReference>
<name>A0ABR8RBB0_9BACI</name>
<comment type="caution">
    <text evidence="2">The sequence shown here is derived from an EMBL/GenBank/DDBJ whole genome shotgun (WGS) entry which is preliminary data.</text>
</comment>
<dbReference type="InterPro" id="IPR016181">
    <property type="entry name" value="Acyl_CoA_acyltransferase"/>
</dbReference>
<dbReference type="PANTHER" id="PTHR43792:SF1">
    <property type="entry name" value="N-ACETYLTRANSFERASE DOMAIN-CONTAINING PROTEIN"/>
    <property type="match status" value="1"/>
</dbReference>
<sequence>MFSSERLDFRFYTEADLDFLYSMLSDERMTEFIGNGKTRNRKETFNFLQWIFQHYEQNNEYGLKLLVRKKDGVTIGHAGIVPQLIEGQVELEIGYWIAREYWGNRYASEAAETLLQRGLNQLGVGRFISLIQKPNLASRKVAEKIGMQLEREIILSDKQVCLYVYEK</sequence>
<organism evidence="2 3">
    <name type="scientific">Psychrobacillus faecigallinarum</name>
    <dbReference type="NCBI Taxonomy" id="2762235"/>
    <lineage>
        <taxon>Bacteria</taxon>
        <taxon>Bacillati</taxon>
        <taxon>Bacillota</taxon>
        <taxon>Bacilli</taxon>
        <taxon>Bacillales</taxon>
        <taxon>Bacillaceae</taxon>
        <taxon>Psychrobacillus</taxon>
    </lineage>
</organism>
<evidence type="ECO:0000313" key="2">
    <source>
        <dbReference type="EMBL" id="MBD7945073.1"/>
    </source>
</evidence>
<dbReference type="EMBL" id="JACSQO010000006">
    <property type="protein sequence ID" value="MBD7945073.1"/>
    <property type="molecule type" value="Genomic_DNA"/>
</dbReference>
<accession>A0ABR8RBB0</accession>
<reference evidence="2 3" key="1">
    <citation type="submission" date="2020-08" db="EMBL/GenBank/DDBJ databases">
        <title>A Genomic Blueprint of the Chicken Gut Microbiome.</title>
        <authorList>
            <person name="Gilroy R."/>
            <person name="Ravi A."/>
            <person name="Getino M."/>
            <person name="Pursley I."/>
            <person name="Horton D.L."/>
            <person name="Alikhan N.-F."/>
            <person name="Baker D."/>
            <person name="Gharbi K."/>
            <person name="Hall N."/>
            <person name="Watson M."/>
            <person name="Adriaenssens E.M."/>
            <person name="Foster-Nyarko E."/>
            <person name="Jarju S."/>
            <person name="Secka A."/>
            <person name="Antonio M."/>
            <person name="Oren A."/>
            <person name="Chaudhuri R."/>
            <person name="La Ragione R.M."/>
            <person name="Hildebrand F."/>
            <person name="Pallen M.J."/>
        </authorList>
    </citation>
    <scope>NUCLEOTIDE SEQUENCE [LARGE SCALE GENOMIC DNA]</scope>
    <source>
        <strain evidence="2 3">Sa2BUA9</strain>
    </source>
</reference>
<dbReference type="Proteomes" id="UP000640786">
    <property type="component" value="Unassembled WGS sequence"/>
</dbReference>
<dbReference type="Pfam" id="PF13302">
    <property type="entry name" value="Acetyltransf_3"/>
    <property type="match status" value="1"/>
</dbReference>
<dbReference type="PROSITE" id="PS51186">
    <property type="entry name" value="GNAT"/>
    <property type="match status" value="1"/>
</dbReference>
<gene>
    <name evidence="2" type="ORF">H9650_13185</name>
</gene>
<dbReference type="SUPFAM" id="SSF55729">
    <property type="entry name" value="Acyl-CoA N-acyltransferases (Nat)"/>
    <property type="match status" value="1"/>
</dbReference>
<evidence type="ECO:0000313" key="3">
    <source>
        <dbReference type="Proteomes" id="UP000640786"/>
    </source>
</evidence>
<evidence type="ECO:0000259" key="1">
    <source>
        <dbReference type="PROSITE" id="PS51186"/>
    </source>
</evidence>
<dbReference type="RefSeq" id="WP_191697395.1">
    <property type="nucleotide sequence ID" value="NZ_JACSQO010000006.1"/>
</dbReference>
<protein>
    <submittedName>
        <fullName evidence="2">GNAT family N-acetyltransferase</fullName>
    </submittedName>
</protein>
<feature type="domain" description="N-acetyltransferase" evidence="1">
    <location>
        <begin position="7"/>
        <end position="167"/>
    </location>
</feature>